<feature type="compositionally biased region" description="Low complexity" evidence="1">
    <location>
        <begin position="728"/>
        <end position="751"/>
    </location>
</feature>
<feature type="compositionally biased region" description="Basic and acidic residues" evidence="1">
    <location>
        <begin position="61"/>
        <end position="73"/>
    </location>
</feature>
<feature type="compositionally biased region" description="Basic and acidic residues" evidence="1">
    <location>
        <begin position="1353"/>
        <end position="1378"/>
    </location>
</feature>
<feature type="compositionally biased region" description="Polar residues" evidence="1">
    <location>
        <begin position="1428"/>
        <end position="1440"/>
    </location>
</feature>
<keyword evidence="4" id="KW-1185">Reference proteome</keyword>
<feature type="compositionally biased region" description="Pro residues" evidence="1">
    <location>
        <begin position="752"/>
        <end position="765"/>
    </location>
</feature>
<accession>A0A7J6K769</accession>
<gene>
    <name evidence="3" type="ORF">TGRH88_036460</name>
</gene>
<feature type="compositionally biased region" description="Basic and acidic residues" evidence="1">
    <location>
        <begin position="622"/>
        <end position="633"/>
    </location>
</feature>
<feature type="compositionally biased region" description="Basic and acidic residues" evidence="1">
    <location>
        <begin position="377"/>
        <end position="399"/>
    </location>
</feature>
<feature type="compositionally biased region" description="Low complexity" evidence="1">
    <location>
        <begin position="1517"/>
        <end position="1529"/>
    </location>
</feature>
<feature type="compositionally biased region" description="Basic residues" evidence="1">
    <location>
        <begin position="601"/>
        <end position="611"/>
    </location>
</feature>
<feature type="compositionally biased region" description="Polar residues" evidence="1">
    <location>
        <begin position="2004"/>
        <end position="2015"/>
    </location>
</feature>
<feature type="region of interest" description="Disordered" evidence="1">
    <location>
        <begin position="2226"/>
        <end position="2253"/>
    </location>
</feature>
<feature type="compositionally biased region" description="Basic and acidic residues" evidence="1">
    <location>
        <begin position="282"/>
        <end position="309"/>
    </location>
</feature>
<dbReference type="SUPFAM" id="SSF56784">
    <property type="entry name" value="HAD-like"/>
    <property type="match status" value="2"/>
</dbReference>
<dbReference type="PANTHER" id="PTHR12210">
    <property type="entry name" value="DULLARD PROTEIN PHOSPHATASE"/>
    <property type="match status" value="1"/>
</dbReference>
<evidence type="ECO:0000313" key="4">
    <source>
        <dbReference type="Proteomes" id="UP000557509"/>
    </source>
</evidence>
<organism evidence="3 4">
    <name type="scientific">Toxoplasma gondii</name>
    <dbReference type="NCBI Taxonomy" id="5811"/>
    <lineage>
        <taxon>Eukaryota</taxon>
        <taxon>Sar</taxon>
        <taxon>Alveolata</taxon>
        <taxon>Apicomplexa</taxon>
        <taxon>Conoidasida</taxon>
        <taxon>Coccidia</taxon>
        <taxon>Eucoccidiorida</taxon>
        <taxon>Eimeriorina</taxon>
        <taxon>Sarcocystidae</taxon>
        <taxon>Toxoplasma</taxon>
    </lineage>
</organism>
<dbReference type="InterPro" id="IPR050365">
    <property type="entry name" value="TIM50"/>
</dbReference>
<name>A0A7J6K769_TOXGO</name>
<feature type="region of interest" description="Disordered" evidence="1">
    <location>
        <begin position="1"/>
        <end position="74"/>
    </location>
</feature>
<dbReference type="Pfam" id="PF03031">
    <property type="entry name" value="NIF"/>
    <property type="match status" value="2"/>
</dbReference>
<feature type="compositionally biased region" description="Polar residues" evidence="1">
    <location>
        <begin position="1306"/>
        <end position="1338"/>
    </location>
</feature>
<evidence type="ECO:0000313" key="3">
    <source>
        <dbReference type="EMBL" id="KAF4642917.1"/>
    </source>
</evidence>
<feature type="compositionally biased region" description="Basic and acidic residues" evidence="1">
    <location>
        <begin position="1218"/>
        <end position="1236"/>
    </location>
</feature>
<feature type="region of interest" description="Disordered" evidence="1">
    <location>
        <begin position="708"/>
        <end position="772"/>
    </location>
</feature>
<feature type="compositionally biased region" description="Basic and acidic residues" evidence="1">
    <location>
        <begin position="34"/>
        <end position="43"/>
    </location>
</feature>
<comment type="caution">
    <text evidence="3">The sequence shown here is derived from an EMBL/GenBank/DDBJ whole genome shotgun (WGS) entry which is preliminary data.</text>
</comment>
<protein>
    <submittedName>
        <fullName evidence="3">NLI interacting factor family phosphatase</fullName>
    </submittedName>
</protein>
<feature type="compositionally biased region" description="Low complexity" evidence="1">
    <location>
        <begin position="1854"/>
        <end position="1874"/>
    </location>
</feature>
<feature type="compositionally biased region" description="Basic and acidic residues" evidence="1">
    <location>
        <begin position="1059"/>
        <end position="1074"/>
    </location>
</feature>
<feature type="domain" description="FCP1 homology" evidence="2">
    <location>
        <begin position="112"/>
        <end position="505"/>
    </location>
</feature>
<feature type="region of interest" description="Disordered" evidence="1">
    <location>
        <begin position="1000"/>
        <end position="1024"/>
    </location>
</feature>
<dbReference type="InterPro" id="IPR036412">
    <property type="entry name" value="HAD-like_sf"/>
</dbReference>
<feature type="region of interest" description="Disordered" evidence="1">
    <location>
        <begin position="1041"/>
        <end position="1494"/>
    </location>
</feature>
<feature type="region of interest" description="Disordered" evidence="1">
    <location>
        <begin position="269"/>
        <end position="415"/>
    </location>
</feature>
<dbReference type="PROSITE" id="PS50969">
    <property type="entry name" value="FCP1"/>
    <property type="match status" value="1"/>
</dbReference>
<feature type="compositionally biased region" description="Basic and acidic residues" evidence="1">
    <location>
        <begin position="582"/>
        <end position="600"/>
    </location>
</feature>
<evidence type="ECO:0000256" key="1">
    <source>
        <dbReference type="SAM" id="MobiDB-lite"/>
    </source>
</evidence>
<feature type="compositionally biased region" description="Polar residues" evidence="1">
    <location>
        <begin position="1389"/>
        <end position="1401"/>
    </location>
</feature>
<dbReference type="Proteomes" id="UP000557509">
    <property type="component" value="Unassembled WGS sequence"/>
</dbReference>
<feature type="region of interest" description="Disordered" evidence="1">
    <location>
        <begin position="1714"/>
        <end position="1769"/>
    </location>
</feature>
<dbReference type="EMBL" id="JAAUHK010000193">
    <property type="protein sequence ID" value="KAF4642917.1"/>
    <property type="molecule type" value="Genomic_DNA"/>
</dbReference>
<feature type="region of interest" description="Disordered" evidence="1">
    <location>
        <begin position="1632"/>
        <end position="1664"/>
    </location>
</feature>
<feature type="compositionally biased region" description="Basic residues" evidence="1">
    <location>
        <begin position="47"/>
        <end position="56"/>
    </location>
</feature>
<proteinExistence type="predicted"/>
<feature type="compositionally biased region" description="Pro residues" evidence="1">
    <location>
        <begin position="1096"/>
        <end position="1110"/>
    </location>
</feature>
<sequence length="2253" mass="237296">MRRDPRTDVTGPQVTGLPRKAPLDESGDPSQLIEDTKCAKESCSRSVKARPRRKVHSGVAARDRERKERETSGRRVALAFSLGGRRQEREGRGTQQRNCYIQGETGELPPAPSDSKRTVFLDIDETLVHVTPYPLPFVKPDATFLLQEHRRPSDPPGVSPEYLPGVSAGAAPRAALLHVYYRPFLMPFLENLLQTNRCELVAFTAALREYADPILDGIETKLGGARGSVFSARLYRQHCARAPRSPLVPPAFFEDAHADFHSAEGFEAAERGDQTAEGSPEAAREEECGQKRGEDAGEEDRKEEREPVEASKGGKRKQAELDVGGRKRKATTEDLVPGDSGEAERANAGLSENIPQEEGEEREGEREAGNTVSEGDELARPGERCDVSQPRGCERRPDAETTGAGAPTVPLPLSPTSFDLRRALTESDHDEDDLYNQQLVEAEEFLYVKDLVHAAPSRCLSRCVLLDNSVVSLAAQLANGLLLRPFYGDPQDRELEGVLAFLLDLLEKTGDIRESMKESGMLHKVTQMLLLLPELRESLALSAPLKAELDLYLREGRESAEAMASAAQSELEEGAAEAIAAETERKGSERGDSEKKETGTVRRRRGRRSRRQTQSEGVTRSRRGEGGKRERALGETGVKGRARVCVSASDNSVHEQDMDEDDLHESESLSPFLADHEAPSSSSLSRASSPEAVDATRLVDALSGFPLLSKSHDDETCRSTEPPSTQVALESPASVSSPPSLPASFLLAASPPASPSRPSDPPPAPEAAEEPGSFDCVCGCPSERGIRCCGEENLPAEGDRLSEKAGGECTQGCGEEGEMRAVAGPEHGSVAGGRRDCSTQREETGDARECTFAASGWPPGRLPVLLASAGNESACSRGQGEDAGGEETSEPKSIELTKAALVEGGCKSTHASEEAKEDEQVEGSRGHVDAAFLPESFYLSQGRGAGDMANPLSDAPAVSESSWPSYESLQIWPAREEATNSRSGTFLEENPSVLSVALSYVDTRPPGEDRLQGDDGEIPSVCPPVLVSTSSVVHGQTLSLPRVSAGLPSGPSYPSASRLHPEERDPGRRSDRPALPHLAMPPSSPPPSPHLTSLAPPLPFSLPVPPPSSPSTPSASSLPRPERFRAARQFTFHLQEPTPQGSRPRQHLRDLGGPRGFNQEGACVSFAAQGAAYSPSRTSSEYPDPSLPPPALAGGAAHPGARDAEEGTEETQGAPGARLERGARSTEKRSERKETYHAAASTRGSQPEPRVLRHPQAEQAKPGSSAVSSLRPVASCSPSSVSSLVSSTSAAPRPPRVAAQPRPTQVNGGTMSEAQTAKSSTQLAPESLCQSPSPSSLVRGSPRAPAGCKKRPEKANDEVEAQRDRETQGTGQDKKEGGDAPAPSKGAANPQSSANQQSAKKPSSAAGHSVGQVLARQKPHAARASSLPAKSSPNPTQLRQETPRMKAEGQGAPQTEVKKRITPSSWREERVQLTGRGDLRRPVSTVQGSHSRPAGVCVAAPKTIRGVSGCCGAAVSLGGSSSSPGLRASGGKKSKKTLESQVLSPQKGWCERLTASLGCQSATVHSEASTPTQRTSAVSIPCSVSPQLQGVRGCSQSSKRVFLPASSTAGMPGIHSAGRVSVSRSEAHQVVSRLEAPSPHTPAAASVRSKSAGPGLKSTESPTSQVVFRQYGGVMNGAQGDSRVVLACVSQRPPNVSSAPTVLPVTGALPASGAPQWSLGAGTEPQRDRSASSSEVLLWHNEGEERQHSAQSRVRSSEEREDEEGETREVEVYFAAPPQVPSCLDSAATAVSRRARETGVESVTKYVDKEDPSLPSKFQSYAAVPAASSSAVATTSTPIQRPLASQSTPGSALRGGSPVSPASSSRMSLVSCSSPAVAQGGSPAVAAALSPRFVQPVLFVGNKTNSVAFGSLVSVPGARELKRDFIPSSGAQETPTGMLRVSSSSAGGKAPAFGPSPLSPASRTDASVVAPASTLMFYPVSPRPEAQTGMSLSPLGAGGLGAKNSDSSRPQSSRTPPVGGAACAPQTVTWQGEMSPVSGRNSPMSVNPEAAMNRLPSEVAGLNASDQYRANSMPRTYMRASAPLSPSPLSSVDCGPSTDRRVCATPSRGVSSVAQTAVLGASSRLSLPSVRLHMKNGPLSPSTAYGFGSAFSPSTVPPVPTWLLAEASGLRGRSRETGGPLASGCWRQLTPRGSRVWVPAQRETSLSPTACSKPANLKVAAEEGPQPSWFCGAPRSPEALRWGGSKGKDAQRR</sequence>
<feature type="region of interest" description="Disordered" evidence="1">
    <location>
        <begin position="871"/>
        <end position="893"/>
    </location>
</feature>
<feature type="region of interest" description="Disordered" evidence="1">
    <location>
        <begin position="1927"/>
        <end position="1965"/>
    </location>
</feature>
<feature type="compositionally biased region" description="Low complexity" evidence="1">
    <location>
        <begin position="1829"/>
        <end position="1838"/>
    </location>
</feature>
<feature type="compositionally biased region" description="Basic and acidic residues" evidence="1">
    <location>
        <begin position="1466"/>
        <end position="1481"/>
    </location>
</feature>
<feature type="compositionally biased region" description="Low complexity" evidence="1">
    <location>
        <begin position="680"/>
        <end position="689"/>
    </location>
</feature>
<feature type="compositionally biased region" description="Polar residues" evidence="1">
    <location>
        <begin position="1929"/>
        <end position="1946"/>
    </location>
</feature>
<feature type="region of interest" description="Disordered" evidence="1">
    <location>
        <begin position="1829"/>
        <end position="1881"/>
    </location>
</feature>
<dbReference type="Gene3D" id="3.40.50.1000">
    <property type="entry name" value="HAD superfamily/HAD-like"/>
    <property type="match status" value="2"/>
</dbReference>
<dbReference type="VEuPathDB" id="ToxoDB:TGME49_202550"/>
<evidence type="ECO:0000259" key="2">
    <source>
        <dbReference type="PROSITE" id="PS50969"/>
    </source>
</evidence>
<feature type="region of interest" description="Disordered" evidence="1">
    <location>
        <begin position="905"/>
        <end position="927"/>
    </location>
</feature>
<dbReference type="InterPro" id="IPR023214">
    <property type="entry name" value="HAD_sf"/>
</dbReference>
<feature type="region of interest" description="Disordered" evidence="1">
    <location>
        <begin position="563"/>
        <end position="693"/>
    </location>
</feature>
<feature type="region of interest" description="Disordered" evidence="1">
    <location>
        <begin position="1987"/>
        <end position="2023"/>
    </location>
</feature>
<dbReference type="InterPro" id="IPR004274">
    <property type="entry name" value="FCP1_dom"/>
</dbReference>
<reference evidence="3 4" key="1">
    <citation type="submission" date="2020-03" db="EMBL/GenBank/DDBJ databases">
        <title>Genome sequence of Toxoplasma gondii RH-88 strain.</title>
        <authorList>
            <person name="Lorenzi H.A."/>
            <person name="Venepally P."/>
            <person name="Rozenberg A."/>
            <person name="Sibley D."/>
        </authorList>
    </citation>
    <scope>NUCLEOTIDE SEQUENCE [LARGE SCALE GENOMIC DNA]</scope>
    <source>
        <strain evidence="3 4">RH-88</strain>
    </source>
</reference>
<feature type="region of interest" description="Disordered" evidence="1">
    <location>
        <begin position="1517"/>
        <end position="1541"/>
    </location>
</feature>
<feature type="region of interest" description="Disordered" evidence="1">
    <location>
        <begin position="1785"/>
        <end position="1816"/>
    </location>
</feature>
<feature type="compositionally biased region" description="Low complexity" evidence="1">
    <location>
        <begin position="1272"/>
        <end position="1305"/>
    </location>
</feature>